<feature type="compositionally biased region" description="Low complexity" evidence="2">
    <location>
        <begin position="347"/>
        <end position="357"/>
    </location>
</feature>
<feature type="compositionally biased region" description="Low complexity" evidence="2">
    <location>
        <begin position="10"/>
        <end position="28"/>
    </location>
</feature>
<gene>
    <name evidence="3" type="ORF">Dda_4839</name>
</gene>
<feature type="region of interest" description="Disordered" evidence="2">
    <location>
        <begin position="416"/>
        <end position="639"/>
    </location>
</feature>
<keyword evidence="4" id="KW-1185">Reference proteome</keyword>
<feature type="compositionally biased region" description="Low complexity" evidence="2">
    <location>
        <begin position="54"/>
        <end position="81"/>
    </location>
</feature>
<evidence type="ECO:0000256" key="2">
    <source>
        <dbReference type="SAM" id="MobiDB-lite"/>
    </source>
</evidence>
<feature type="compositionally biased region" description="Polar residues" evidence="2">
    <location>
        <begin position="503"/>
        <end position="513"/>
    </location>
</feature>
<feature type="compositionally biased region" description="Low complexity" evidence="2">
    <location>
        <begin position="36"/>
        <end position="45"/>
    </location>
</feature>
<feature type="region of interest" description="Disordered" evidence="2">
    <location>
        <begin position="347"/>
        <end position="378"/>
    </location>
</feature>
<organism evidence="3 4">
    <name type="scientific">Drechslerella dactyloides</name>
    <name type="common">Nematode-trapping fungus</name>
    <name type="synonym">Arthrobotrys dactyloides</name>
    <dbReference type="NCBI Taxonomy" id="74499"/>
    <lineage>
        <taxon>Eukaryota</taxon>
        <taxon>Fungi</taxon>
        <taxon>Dikarya</taxon>
        <taxon>Ascomycota</taxon>
        <taxon>Pezizomycotina</taxon>
        <taxon>Orbiliomycetes</taxon>
        <taxon>Orbiliales</taxon>
        <taxon>Orbiliaceae</taxon>
        <taxon>Drechslerella</taxon>
    </lineage>
</organism>
<dbReference type="Proteomes" id="UP001221413">
    <property type="component" value="Unassembled WGS sequence"/>
</dbReference>
<name>A0AAD6IXN0_DREDA</name>
<feature type="coiled-coil region" evidence="1">
    <location>
        <begin position="265"/>
        <end position="324"/>
    </location>
</feature>
<evidence type="ECO:0000256" key="1">
    <source>
        <dbReference type="SAM" id="Coils"/>
    </source>
</evidence>
<feature type="compositionally biased region" description="Low complexity" evidence="2">
    <location>
        <begin position="629"/>
        <end position="639"/>
    </location>
</feature>
<dbReference type="AlphaFoldDB" id="A0AAD6IXN0"/>
<accession>A0AAD6IXN0</accession>
<reference evidence="3" key="1">
    <citation type="submission" date="2023-01" db="EMBL/GenBank/DDBJ databases">
        <title>The chitinases involved in constricting ring structure development in the nematode-trapping fungus Drechslerella dactyloides.</title>
        <authorList>
            <person name="Wang R."/>
            <person name="Zhang L."/>
            <person name="Tang P."/>
            <person name="Li S."/>
            <person name="Liang L."/>
        </authorList>
    </citation>
    <scope>NUCLEOTIDE SEQUENCE</scope>
    <source>
        <strain evidence="3">YMF1.00031</strain>
    </source>
</reference>
<proteinExistence type="predicted"/>
<feature type="region of interest" description="Disordered" evidence="2">
    <location>
        <begin position="1"/>
        <end position="102"/>
    </location>
</feature>
<evidence type="ECO:0000313" key="3">
    <source>
        <dbReference type="EMBL" id="KAJ6260613.1"/>
    </source>
</evidence>
<feature type="compositionally biased region" description="Polar residues" evidence="2">
    <location>
        <begin position="544"/>
        <end position="558"/>
    </location>
</feature>
<dbReference type="EMBL" id="JAQGDS010000005">
    <property type="protein sequence ID" value="KAJ6260613.1"/>
    <property type="molecule type" value="Genomic_DNA"/>
</dbReference>
<dbReference type="PANTHER" id="PTHR38120:SF1">
    <property type="entry name" value="M PROTEIN, SEROTYPE 2.1"/>
    <property type="match status" value="1"/>
</dbReference>
<feature type="compositionally biased region" description="Polar residues" evidence="2">
    <location>
        <begin position="520"/>
        <end position="532"/>
    </location>
</feature>
<sequence length="639" mass="68851">MATANIKKLPATPTAHSSSPSISSPARSYKPPPARSTPSARSSTPSKDRDTDKPSLPSKSDLAALKSSSSSSSNHAAHPASTTIATNSAIPSPKPGSPFSAKAVARRRSTLITSPTDLSESDLDLAAEMAELKHKLVEAEAKNSTLAEGSSKQIKALQARINSTLTEQTRLEELLAAKTDAVETLENDLKELQRAKRDQEKLFESERVAFLNEKDELSEKEEAQTQIIQRLKQALNTRERIPSDVPDTAEAKSEEDAPIVSPRAMTQKDKAIESLRAELTEAQNRFSEALKLEERKLQDATDQLSELRKANAKLQEENESFQLLLGHATVSGDIRNGFLGQYTDYSISSSPSKDTPSLGSTLAEEIESASQREDQDEYKKLEIENKSLKDENKAMALYINTMIERLLNSNQEGILDRTPAPEKALPPVPTQENAPPAGLNRSRSMLAKRPPIRASMPPPPRSPAFEEEDAISPIKRSHTVQISGMVSPGGHRRSRSDAAGSPASPTGNYSLVNNMYRATDGTSPPIKQTTFYTGPRFGGAGPLSPTTRGASSSNSSDNGEGKDRDHTLSGQMTGKTLRPLRLVDGTAPPPKGSGGQTPRKASENRQSWIGGWFSKGSQPIVPPEPSPALTPSASTSSVE</sequence>
<evidence type="ECO:0000313" key="4">
    <source>
        <dbReference type="Proteomes" id="UP001221413"/>
    </source>
</evidence>
<keyword evidence="1" id="KW-0175">Coiled coil</keyword>
<feature type="coiled-coil region" evidence="1">
    <location>
        <begin position="122"/>
        <end position="234"/>
    </location>
</feature>
<comment type="caution">
    <text evidence="3">The sequence shown here is derived from an EMBL/GenBank/DDBJ whole genome shotgun (WGS) entry which is preliminary data.</text>
</comment>
<dbReference type="PANTHER" id="PTHR38120">
    <property type="entry name" value="EXPRESSED PROTEIN"/>
    <property type="match status" value="1"/>
</dbReference>
<evidence type="ECO:0008006" key="5">
    <source>
        <dbReference type="Google" id="ProtNLM"/>
    </source>
</evidence>
<protein>
    <recommendedName>
        <fullName evidence="5">M protein, serotype 2.1</fullName>
    </recommendedName>
</protein>